<dbReference type="Pfam" id="PF10354">
    <property type="entry name" value="BMT5-like"/>
    <property type="match status" value="1"/>
</dbReference>
<dbReference type="GO" id="GO:0005737">
    <property type="term" value="C:cytoplasm"/>
    <property type="evidence" value="ECO:0007669"/>
    <property type="project" value="TreeGrafter"/>
</dbReference>
<comment type="caution">
    <text evidence="2">The sequence shown here is derived from an EMBL/GenBank/DDBJ whole genome shotgun (WGS) entry which is preliminary data.</text>
</comment>
<dbReference type="GO" id="GO:0070475">
    <property type="term" value="P:rRNA base methylation"/>
    <property type="evidence" value="ECO:0007669"/>
    <property type="project" value="InterPro"/>
</dbReference>
<dbReference type="EMBL" id="VFJC01000028">
    <property type="protein sequence ID" value="KAB5522647.1"/>
    <property type="molecule type" value="Genomic_DNA"/>
</dbReference>
<gene>
    <name evidence="2" type="ORF">PHYPO_G00161890</name>
</gene>
<dbReference type="AlphaFoldDB" id="A0A5N5K629"/>
<dbReference type="GO" id="GO:0070042">
    <property type="term" value="F:rRNA (uridine-N3-)-methyltransferase activity"/>
    <property type="evidence" value="ECO:0007669"/>
    <property type="project" value="InterPro"/>
</dbReference>
<dbReference type="Proteomes" id="UP000327468">
    <property type="component" value="Chromosome 27"/>
</dbReference>
<keyword evidence="3" id="KW-1185">Reference proteome</keyword>
<sequence length="134" mass="15231">MSERLEVLLVGEGNFSFSVAVCESGDVENITASCLQTEQQAVAQEHAAHNIQRLRDRGCTVLFEVDCTCLNEHEVIRRSVYDRIIFNFPHCGRKSGVKKNRTLLAKFFISCAEVLKAWRRSACGSMQRPRRHSM</sequence>
<dbReference type="PANTHER" id="PTHR11538">
    <property type="entry name" value="PHENYLALANYL-TRNA SYNTHETASE"/>
    <property type="match status" value="1"/>
</dbReference>
<organism evidence="2 3">
    <name type="scientific">Pangasianodon hypophthalmus</name>
    <name type="common">Striped catfish</name>
    <name type="synonym">Helicophagus hypophthalmus</name>
    <dbReference type="NCBI Taxonomy" id="310915"/>
    <lineage>
        <taxon>Eukaryota</taxon>
        <taxon>Metazoa</taxon>
        <taxon>Chordata</taxon>
        <taxon>Craniata</taxon>
        <taxon>Vertebrata</taxon>
        <taxon>Euteleostomi</taxon>
        <taxon>Actinopterygii</taxon>
        <taxon>Neopterygii</taxon>
        <taxon>Teleostei</taxon>
        <taxon>Ostariophysi</taxon>
        <taxon>Siluriformes</taxon>
        <taxon>Pangasiidae</taxon>
        <taxon>Pangasianodon</taxon>
    </lineage>
</organism>
<dbReference type="PANTHER" id="PTHR11538:SF26">
    <property type="entry name" value="FERREDOXIN-FOLD ANTICODON-BINDING DOMAIN-CONTAINING PROTEIN 1"/>
    <property type="match status" value="1"/>
</dbReference>
<evidence type="ECO:0000313" key="3">
    <source>
        <dbReference type="Proteomes" id="UP000327468"/>
    </source>
</evidence>
<reference evidence="2 3" key="1">
    <citation type="submission" date="2019-06" db="EMBL/GenBank/DDBJ databases">
        <title>A chromosome-scale genome assembly of the striped catfish, Pangasianodon hypophthalmus.</title>
        <authorList>
            <person name="Wen M."/>
            <person name="Zahm M."/>
            <person name="Roques C."/>
            <person name="Cabau C."/>
            <person name="Klopp C."/>
            <person name="Donnadieu C."/>
            <person name="Jouanno E."/>
            <person name="Avarre J.-C."/>
            <person name="Campet M."/>
            <person name="Ha T.T.T."/>
            <person name="Dugue R."/>
            <person name="Lampietro C."/>
            <person name="Louis A."/>
            <person name="Herpin A."/>
            <person name="Echchiki A."/>
            <person name="Berthelot C."/>
            <person name="Parey E."/>
            <person name="Roest-Crollius H."/>
            <person name="Braasch I."/>
            <person name="Postlethwait J."/>
            <person name="Bobe J."/>
            <person name="Montfort J."/>
            <person name="Bouchez O."/>
            <person name="Begum T."/>
            <person name="Schartl M."/>
            <person name="Guiguen Y."/>
        </authorList>
    </citation>
    <scope>NUCLEOTIDE SEQUENCE [LARGE SCALE GENOMIC DNA]</scope>
    <source>
        <strain evidence="2 3">Indonesia</strain>
        <tissue evidence="2">Blood</tissue>
    </source>
</reference>
<name>A0A5N5K629_PANHP</name>
<dbReference type="InterPro" id="IPR019446">
    <property type="entry name" value="BMT5-like"/>
</dbReference>
<accession>A0A5N5K629</accession>
<feature type="domain" description="25S rRNA (uridine-N(3))-methyltransferase BMT5-like" evidence="1">
    <location>
        <begin position="8"/>
        <end position="117"/>
    </location>
</feature>
<evidence type="ECO:0000313" key="2">
    <source>
        <dbReference type="EMBL" id="KAB5522647.1"/>
    </source>
</evidence>
<proteinExistence type="predicted"/>
<evidence type="ECO:0000259" key="1">
    <source>
        <dbReference type="Pfam" id="PF10354"/>
    </source>
</evidence>
<protein>
    <recommendedName>
        <fullName evidence="1">25S rRNA (uridine-N(3))-methyltransferase BMT5-like domain-containing protein</fullName>
    </recommendedName>
</protein>